<gene>
    <name evidence="2" type="ORF">ACTIVE_5306</name>
</gene>
<name>A0A7D3ZNY6_ACTVE</name>
<evidence type="ECO:0000256" key="1">
    <source>
        <dbReference type="SAM" id="Phobius"/>
    </source>
</evidence>
<feature type="transmembrane region" description="Helical" evidence="1">
    <location>
        <begin position="20"/>
        <end position="39"/>
    </location>
</feature>
<accession>A0A7D3ZNY6</accession>
<sequence length="65" mass="7074">MYAWLWRHLPGTWPAKTGIAVAIAAVLAAVLWWGVFPWLEPKVQIDHGVVDGTPTPAATSTTPPR</sequence>
<keyword evidence="3" id="KW-1185">Reference proteome</keyword>
<dbReference type="AlphaFoldDB" id="A0A7D3ZNY6"/>
<dbReference type="EMBL" id="CP053892">
    <property type="protein sequence ID" value="QKG23663.1"/>
    <property type="molecule type" value="Genomic_DNA"/>
</dbReference>
<keyword evidence="1" id="KW-1133">Transmembrane helix</keyword>
<proteinExistence type="predicted"/>
<reference evidence="2 3" key="1">
    <citation type="submission" date="2020-05" db="EMBL/GenBank/DDBJ databases">
        <title>Actinomadura verrucosospora NRRL-B18236 (PFL_A860) Genome sequencing and assembly.</title>
        <authorList>
            <person name="Samborskyy M."/>
        </authorList>
    </citation>
    <scope>NUCLEOTIDE SEQUENCE [LARGE SCALE GENOMIC DNA]</scope>
    <source>
        <strain evidence="2 3">NRRL:B18236</strain>
    </source>
</reference>
<dbReference type="RefSeq" id="WP_173097597.1">
    <property type="nucleotide sequence ID" value="NZ_CP053892.1"/>
</dbReference>
<keyword evidence="1" id="KW-0472">Membrane</keyword>
<evidence type="ECO:0000313" key="2">
    <source>
        <dbReference type="EMBL" id="QKG23663.1"/>
    </source>
</evidence>
<organism evidence="2 3">
    <name type="scientific">Actinomadura verrucosospora</name>
    <dbReference type="NCBI Taxonomy" id="46165"/>
    <lineage>
        <taxon>Bacteria</taxon>
        <taxon>Bacillati</taxon>
        <taxon>Actinomycetota</taxon>
        <taxon>Actinomycetes</taxon>
        <taxon>Streptosporangiales</taxon>
        <taxon>Thermomonosporaceae</taxon>
        <taxon>Actinomadura</taxon>
    </lineage>
</organism>
<keyword evidence="1" id="KW-0812">Transmembrane</keyword>
<protein>
    <submittedName>
        <fullName evidence="2">Uncharacterized protein</fullName>
    </submittedName>
</protein>
<dbReference type="Proteomes" id="UP000501240">
    <property type="component" value="Chromosome"/>
</dbReference>
<evidence type="ECO:0000313" key="3">
    <source>
        <dbReference type="Proteomes" id="UP000501240"/>
    </source>
</evidence>